<feature type="compositionally biased region" description="Polar residues" evidence="1">
    <location>
        <begin position="534"/>
        <end position="549"/>
    </location>
</feature>
<dbReference type="Proteomes" id="UP001235939">
    <property type="component" value="Chromosome 09"/>
</dbReference>
<feature type="compositionally biased region" description="Polar residues" evidence="1">
    <location>
        <begin position="226"/>
        <end position="238"/>
    </location>
</feature>
<organism evidence="2 3">
    <name type="scientific">Cordylochernes scorpioides</name>
    <dbReference type="NCBI Taxonomy" id="51811"/>
    <lineage>
        <taxon>Eukaryota</taxon>
        <taxon>Metazoa</taxon>
        <taxon>Ecdysozoa</taxon>
        <taxon>Arthropoda</taxon>
        <taxon>Chelicerata</taxon>
        <taxon>Arachnida</taxon>
        <taxon>Pseudoscorpiones</taxon>
        <taxon>Cheliferoidea</taxon>
        <taxon>Chernetidae</taxon>
        <taxon>Cordylochernes</taxon>
    </lineage>
</organism>
<feature type="compositionally biased region" description="Basic and acidic residues" evidence="1">
    <location>
        <begin position="67"/>
        <end position="76"/>
    </location>
</feature>
<proteinExistence type="predicted"/>
<evidence type="ECO:0000313" key="2">
    <source>
        <dbReference type="EMBL" id="UYV72590.1"/>
    </source>
</evidence>
<feature type="compositionally biased region" description="Polar residues" evidence="1">
    <location>
        <begin position="418"/>
        <end position="429"/>
    </location>
</feature>
<dbReference type="PANTHER" id="PTHR12296">
    <property type="entry name" value="DENN DOMAIN-CONTAINING PROTEIN 4"/>
    <property type="match status" value="1"/>
</dbReference>
<sequence length="660" mass="72861">MCYHGDGCSQVLAVQAVLESTWPSGDTTGKLLWNKLRNVVMGVAQFRRGGSASISREGSDELLTETRPLKIDDRHSSGGLSDAGYSSLNQEESKKIAECLCAEHRGCSLHYNTMVRYCADKPTQLKELDFSASDAFRSRVGSIVKSSASSLSQLHDTTVDSPAGLLMTSQRFLDGSEHICFPNQRRRHHSMGEKLARDDHAPFLRSKSFAEDDQILIKLDSEQPRSRSPNIPIRSQSLMKPEDSLVEEEEDEEASDSLNSRGRDFLYSTLSPLRDAWQSWDLSSLAASFGSSFTPPSRVSRSSTFHARQSRRASTACIEEPRLSRSSTLPPVTPPRASLADLLRNRNAEVLMEGLRSATSSLANKFRQSISATNTPTKDSAIDTDDQASTASEQRPADLFGDEEVEFDHCFKEDDKTGNNVPLFSSQNLDMDEPAATTEPTGSDLEVLMTTVSRCLNCNSLLYDEDIMEGWTADDSNLNTSCRHCSHSLVPLLNIVVREHVPPPPPISRSIDSGSEAFILLEDSSPVLDHPLAQDSSKPQSTNPIEETSNSVPYLSPLVLRKEVENILDQEGDGALAQASFVDAHPIVYWNLVWFFRRINVPSHLPSLCLQASSVCRRTQAANQSSWLMWVCLCSHAIGGCPPSRRPAPRLQTEGIILLY</sequence>
<reference evidence="2 3" key="1">
    <citation type="submission" date="2022-01" db="EMBL/GenBank/DDBJ databases">
        <title>A chromosomal length assembly of Cordylochernes scorpioides.</title>
        <authorList>
            <person name="Zeh D."/>
            <person name="Zeh J."/>
        </authorList>
    </citation>
    <scope>NUCLEOTIDE SEQUENCE [LARGE SCALE GENOMIC DNA]</scope>
    <source>
        <strain evidence="2">IN4F17</strain>
        <tissue evidence="2">Whole Body</tissue>
    </source>
</reference>
<dbReference type="EMBL" id="CP092871">
    <property type="protein sequence ID" value="UYV72590.1"/>
    <property type="molecule type" value="Genomic_DNA"/>
</dbReference>
<feature type="region of interest" description="Disordered" evidence="1">
    <location>
        <begin position="66"/>
        <end position="86"/>
    </location>
</feature>
<dbReference type="PANTHER" id="PTHR12296:SF30">
    <property type="entry name" value="DENN DOMAIN-CONTAINING PROTEIN CRAG"/>
    <property type="match status" value="1"/>
</dbReference>
<gene>
    <name evidence="2" type="ORF">LAZ67_9003885</name>
</gene>
<accession>A0ABY6KYG2</accession>
<feature type="compositionally biased region" description="Acidic residues" evidence="1">
    <location>
        <begin position="244"/>
        <end position="255"/>
    </location>
</feature>
<feature type="region of interest" description="Disordered" evidence="1">
    <location>
        <begin position="296"/>
        <end position="317"/>
    </location>
</feature>
<evidence type="ECO:0000313" key="3">
    <source>
        <dbReference type="Proteomes" id="UP001235939"/>
    </source>
</evidence>
<feature type="region of interest" description="Disordered" evidence="1">
    <location>
        <begin position="370"/>
        <end position="399"/>
    </location>
</feature>
<feature type="compositionally biased region" description="Polar residues" evidence="1">
    <location>
        <begin position="296"/>
        <end position="307"/>
    </location>
</feature>
<dbReference type="InterPro" id="IPR051696">
    <property type="entry name" value="DENN_Domain_GEFs"/>
</dbReference>
<feature type="region of interest" description="Disordered" evidence="1">
    <location>
        <begin position="530"/>
        <end position="549"/>
    </location>
</feature>
<protein>
    <submittedName>
        <fullName evidence="2">DENND4B</fullName>
    </submittedName>
</protein>
<evidence type="ECO:0000256" key="1">
    <source>
        <dbReference type="SAM" id="MobiDB-lite"/>
    </source>
</evidence>
<name>A0ABY6KYG2_9ARAC</name>
<feature type="region of interest" description="Disordered" evidence="1">
    <location>
        <begin position="218"/>
        <end position="258"/>
    </location>
</feature>
<keyword evidence="3" id="KW-1185">Reference proteome</keyword>
<feature type="region of interest" description="Disordered" evidence="1">
    <location>
        <begin position="412"/>
        <end position="440"/>
    </location>
</feature>